<dbReference type="AlphaFoldDB" id="L7U5K0"/>
<evidence type="ECO:0000313" key="1">
    <source>
        <dbReference type="EMBL" id="AGC42857.1"/>
    </source>
</evidence>
<organism evidence="1 2">
    <name type="scientific">Myxococcus stipitatus (strain DSM 14675 / JCM 12634 / Mx s8)</name>
    <dbReference type="NCBI Taxonomy" id="1278073"/>
    <lineage>
        <taxon>Bacteria</taxon>
        <taxon>Pseudomonadati</taxon>
        <taxon>Myxococcota</taxon>
        <taxon>Myxococcia</taxon>
        <taxon>Myxococcales</taxon>
        <taxon>Cystobacterineae</taxon>
        <taxon>Myxococcaceae</taxon>
        <taxon>Myxococcus</taxon>
    </lineage>
</organism>
<dbReference type="RefSeq" id="WP_015347119.1">
    <property type="nucleotide sequence ID" value="NC_020126.1"/>
</dbReference>
<dbReference type="OrthoDB" id="6064582at2"/>
<sequence>MTVSWSGRPYRKLTSLQLLVVPYSSIHEDETNQWEKRDELLKFIKATARGEEFEPAYEVEHTQLLKAFQAWLAGEPAPYRLEPSDALSDDIHGWGGYLRIDVGKYFGNIDLVRDLKRESAEGLVDLLGKWRESKTSFEDDLKAEYVAMGRSYMDFYLQYRERIARRDYAAILDAPIISKIVQSMLQVIPPEIPADQRLSKCLEFLLSDHFKETPYQWVNAHMLATLKMMVNEGAYKKREKALKRLRGFFFDLKHIATYAPYVDAFVMDQPMAELVTRPTVALESRHSVKTFNLNNWGELLAWLEGIEAAGMTSEHRAALASAYPGLKI</sequence>
<accession>L7U5K0</accession>
<dbReference type="PATRIC" id="fig|1278073.3.peg.1575"/>
<keyword evidence="2" id="KW-1185">Reference proteome</keyword>
<dbReference type="EMBL" id="CP004025">
    <property type="protein sequence ID" value="AGC42857.1"/>
    <property type="molecule type" value="Genomic_DNA"/>
</dbReference>
<evidence type="ECO:0000313" key="2">
    <source>
        <dbReference type="Proteomes" id="UP000011131"/>
    </source>
</evidence>
<dbReference type="KEGG" id="msd:MYSTI_01517"/>
<gene>
    <name evidence="1" type="ordered locus">MYSTI_01517</name>
</gene>
<name>L7U5K0_MYXSD</name>
<dbReference type="eggNOG" id="ENOG5033ZAZ">
    <property type="taxonomic scope" value="Bacteria"/>
</dbReference>
<protein>
    <submittedName>
        <fullName evidence="1">Uncharacterized protein</fullName>
    </submittedName>
</protein>
<dbReference type="Proteomes" id="UP000011131">
    <property type="component" value="Chromosome"/>
</dbReference>
<reference evidence="1 2" key="1">
    <citation type="journal article" date="2013" name="Genome Announc.">
        <title>Complete genome sequence of Myxococcus stipitatus strain DSM 14675, a fruiting myxobacterium.</title>
        <authorList>
            <person name="Huntley S."/>
            <person name="Kneip S."/>
            <person name="Treuner-Lange A."/>
            <person name="Sogaard-Andersen L."/>
        </authorList>
    </citation>
    <scope>NUCLEOTIDE SEQUENCE [LARGE SCALE GENOMIC DNA]</scope>
    <source>
        <strain evidence="2">DSM 14675 / JCM 12634 / Mx s8</strain>
    </source>
</reference>
<proteinExistence type="predicted"/>
<dbReference type="HOGENOM" id="CLU_058612_0_0_7"/>